<feature type="region of interest" description="Disordered" evidence="1">
    <location>
        <begin position="109"/>
        <end position="138"/>
    </location>
</feature>
<feature type="region of interest" description="Disordered" evidence="1">
    <location>
        <begin position="430"/>
        <end position="450"/>
    </location>
</feature>
<gene>
    <name evidence="2" type="ORF">DACRYDRAFT_95116</name>
</gene>
<feature type="compositionally biased region" description="Low complexity" evidence="1">
    <location>
        <begin position="433"/>
        <end position="443"/>
    </location>
</feature>
<organism evidence="2 3">
    <name type="scientific">Dacryopinax primogenitus (strain DJM 731)</name>
    <name type="common">Brown rot fungus</name>
    <dbReference type="NCBI Taxonomy" id="1858805"/>
    <lineage>
        <taxon>Eukaryota</taxon>
        <taxon>Fungi</taxon>
        <taxon>Dikarya</taxon>
        <taxon>Basidiomycota</taxon>
        <taxon>Agaricomycotina</taxon>
        <taxon>Dacrymycetes</taxon>
        <taxon>Dacrymycetales</taxon>
        <taxon>Dacrymycetaceae</taxon>
        <taxon>Dacryopinax</taxon>
    </lineage>
</organism>
<feature type="compositionally biased region" description="Acidic residues" evidence="1">
    <location>
        <begin position="127"/>
        <end position="136"/>
    </location>
</feature>
<dbReference type="GeneID" id="63692334"/>
<keyword evidence="3" id="KW-1185">Reference proteome</keyword>
<evidence type="ECO:0000313" key="2">
    <source>
        <dbReference type="EMBL" id="EJU01529.1"/>
    </source>
</evidence>
<dbReference type="Proteomes" id="UP000030653">
    <property type="component" value="Unassembled WGS sequence"/>
</dbReference>
<protein>
    <submittedName>
        <fullName evidence="2">Uncharacterized protein</fullName>
    </submittedName>
</protein>
<accession>M5FYC3</accession>
<evidence type="ECO:0000256" key="1">
    <source>
        <dbReference type="SAM" id="MobiDB-lite"/>
    </source>
</evidence>
<dbReference type="OrthoDB" id="10344055at2759"/>
<dbReference type="HOGENOM" id="CLU_541875_0_0_1"/>
<evidence type="ECO:0000313" key="3">
    <source>
        <dbReference type="Proteomes" id="UP000030653"/>
    </source>
</evidence>
<proteinExistence type="predicted"/>
<sequence>MHPAVMPEHRRLAPVVAQEMASARFRIFSLMIEEYRTDVIERVLRSFARLLRKCDDLEHLCIEVENAATTSYQCAELWKARWLKLLSLDLSGLRMEEVDEFDEFTEPGGVGGGGELVAHPHTAERDDGLDEDEDNLDASGAEQPNIEQFFLALHSLQTLRLDCYAPRTPTIRPDSMPSLRAVGLLGSTLEVQWAMLPTLVSPLSDGSYRPIDSLQWDLKYYPFADTRSGTVFRLFCHHLARAGTLRQVMLVRSAYGTESFPWVREFGKAVPGIEHFVIDPDGIMSFETWLELLSAYPCLITLNPTNNGIHHPFLKPFSSNFASLALSRASGGPAGHHGHSYLGMSGTSYSSYAGYGGLGVQVPQELPNMRAELGLEVDPDLGEAGVGMELGVGGMAVDNSEDKREEGMLYQLSTVCPQLRHVDAWIREDVRPSSRPSSSSSSSTAGPHEGAPAAIELTELDQAAEARKAKVREMGYVWRKRDMSRPCERDCCRLRPPYVRERT</sequence>
<reference evidence="2 3" key="1">
    <citation type="journal article" date="2012" name="Science">
        <title>The Paleozoic origin of enzymatic lignin decomposition reconstructed from 31 fungal genomes.</title>
        <authorList>
            <person name="Floudas D."/>
            <person name="Binder M."/>
            <person name="Riley R."/>
            <person name="Barry K."/>
            <person name="Blanchette R.A."/>
            <person name="Henrissat B."/>
            <person name="Martinez A.T."/>
            <person name="Otillar R."/>
            <person name="Spatafora J.W."/>
            <person name="Yadav J.S."/>
            <person name="Aerts A."/>
            <person name="Benoit I."/>
            <person name="Boyd A."/>
            <person name="Carlson A."/>
            <person name="Copeland A."/>
            <person name="Coutinho P.M."/>
            <person name="de Vries R.P."/>
            <person name="Ferreira P."/>
            <person name="Findley K."/>
            <person name="Foster B."/>
            <person name="Gaskell J."/>
            <person name="Glotzer D."/>
            <person name="Gorecki P."/>
            <person name="Heitman J."/>
            <person name="Hesse C."/>
            <person name="Hori C."/>
            <person name="Igarashi K."/>
            <person name="Jurgens J.A."/>
            <person name="Kallen N."/>
            <person name="Kersten P."/>
            <person name="Kohler A."/>
            <person name="Kuees U."/>
            <person name="Kumar T.K.A."/>
            <person name="Kuo A."/>
            <person name="LaButti K."/>
            <person name="Larrondo L.F."/>
            <person name="Lindquist E."/>
            <person name="Ling A."/>
            <person name="Lombard V."/>
            <person name="Lucas S."/>
            <person name="Lundell T."/>
            <person name="Martin R."/>
            <person name="McLaughlin D.J."/>
            <person name="Morgenstern I."/>
            <person name="Morin E."/>
            <person name="Murat C."/>
            <person name="Nagy L.G."/>
            <person name="Nolan M."/>
            <person name="Ohm R.A."/>
            <person name="Patyshakuliyeva A."/>
            <person name="Rokas A."/>
            <person name="Ruiz-Duenas F.J."/>
            <person name="Sabat G."/>
            <person name="Salamov A."/>
            <person name="Samejima M."/>
            <person name="Schmutz J."/>
            <person name="Slot J.C."/>
            <person name="St John F."/>
            <person name="Stenlid J."/>
            <person name="Sun H."/>
            <person name="Sun S."/>
            <person name="Syed K."/>
            <person name="Tsang A."/>
            <person name="Wiebenga A."/>
            <person name="Young D."/>
            <person name="Pisabarro A."/>
            <person name="Eastwood D.C."/>
            <person name="Martin F."/>
            <person name="Cullen D."/>
            <person name="Grigoriev I.V."/>
            <person name="Hibbett D.S."/>
        </authorList>
    </citation>
    <scope>NUCLEOTIDE SEQUENCE [LARGE SCALE GENOMIC DNA]</scope>
    <source>
        <strain evidence="2 3">DJM-731 SS1</strain>
    </source>
</reference>
<dbReference type="AlphaFoldDB" id="M5FYC3"/>
<dbReference type="RefSeq" id="XP_040628426.1">
    <property type="nucleotide sequence ID" value="XM_040777272.1"/>
</dbReference>
<name>M5FYC3_DACPD</name>
<dbReference type="EMBL" id="JH795864">
    <property type="protein sequence ID" value="EJU01529.1"/>
    <property type="molecule type" value="Genomic_DNA"/>
</dbReference>